<dbReference type="Proteomes" id="UP000244073">
    <property type="component" value="Unassembled WGS sequence"/>
</dbReference>
<dbReference type="RefSeq" id="XP_040748297.1">
    <property type="nucleotide sequence ID" value="XM_040901039.1"/>
</dbReference>
<accession>A0A2T5LKS7</accession>
<dbReference type="EMBL" id="MSFN02000014">
    <property type="protein sequence ID" value="PTU16880.1"/>
    <property type="molecule type" value="Genomic_DNA"/>
</dbReference>
<proteinExistence type="predicted"/>
<dbReference type="AlphaFoldDB" id="A0A2T5LKS7"/>
<feature type="region of interest" description="Disordered" evidence="1">
    <location>
        <begin position="225"/>
        <end position="245"/>
    </location>
</feature>
<evidence type="ECO:0000313" key="2">
    <source>
        <dbReference type="EMBL" id="PTU16880.1"/>
    </source>
</evidence>
<name>A0A2T5LKS7_9EURO</name>
<sequence>MSPNIPLQRTTLIEPIDFSQHVHHKILQHNSSAALSKLGLIISDPACMKTHEKLGFTFGGFVLSPQDMRHRSSSSDLEPCYSRLIISEDADQPCLDPFTSIPIYLDDLDLLYQLCYCLRCRRTHMAGNPRSHHPGEQQQGTIRLWKRSSGPDVHLTLLFFFRCKDIAAYLMMLTTRSRHRTHISLSLNLIPPNKRVLAHREVPVSQRQVLTASLYARQRCTKMAGIPSSKMHSSRTSPGGAGLGQ</sequence>
<dbReference type="GeneID" id="63817923"/>
<organism evidence="2 3">
    <name type="scientific">Aspergillus ochraceoroseus IBT 24754</name>
    <dbReference type="NCBI Taxonomy" id="1392256"/>
    <lineage>
        <taxon>Eukaryota</taxon>
        <taxon>Fungi</taxon>
        <taxon>Dikarya</taxon>
        <taxon>Ascomycota</taxon>
        <taxon>Pezizomycotina</taxon>
        <taxon>Eurotiomycetes</taxon>
        <taxon>Eurotiomycetidae</taxon>
        <taxon>Eurotiales</taxon>
        <taxon>Aspergillaceae</taxon>
        <taxon>Aspergillus</taxon>
        <taxon>Aspergillus subgen. Nidulantes</taxon>
    </lineage>
</organism>
<evidence type="ECO:0000256" key="1">
    <source>
        <dbReference type="SAM" id="MobiDB-lite"/>
    </source>
</evidence>
<gene>
    <name evidence="2" type="ORF">P175DRAFT_0561303</name>
</gene>
<reference evidence="2 3" key="1">
    <citation type="journal article" date="2018" name="Proc. Natl. Acad. Sci. U.S.A.">
        <title>Linking secondary metabolites to gene clusters through genome sequencing of six diverse Aspergillus species.</title>
        <authorList>
            <person name="Kaerboelling I."/>
            <person name="Vesth T.C."/>
            <person name="Frisvad J.C."/>
            <person name="Nybo J.L."/>
            <person name="Theobald S."/>
            <person name="Kuo A."/>
            <person name="Bowyer P."/>
            <person name="Matsuda Y."/>
            <person name="Mondo S."/>
            <person name="Lyhne E.K."/>
            <person name="Kogle M.E."/>
            <person name="Clum A."/>
            <person name="Lipzen A."/>
            <person name="Salamov A."/>
            <person name="Ngan C.Y."/>
            <person name="Daum C."/>
            <person name="Chiniquy J."/>
            <person name="Barry K."/>
            <person name="LaButti K."/>
            <person name="Haridas S."/>
            <person name="Simmons B.A."/>
            <person name="Magnuson J.K."/>
            <person name="Mortensen U.H."/>
            <person name="Larsen T.O."/>
            <person name="Grigoriev I.V."/>
            <person name="Baker S.E."/>
            <person name="Andersen M.R."/>
        </authorList>
    </citation>
    <scope>NUCLEOTIDE SEQUENCE [LARGE SCALE GENOMIC DNA]</scope>
    <source>
        <strain evidence="2 3">IBT 24754</strain>
    </source>
</reference>
<protein>
    <submittedName>
        <fullName evidence="2">Uncharacterized protein</fullName>
    </submittedName>
</protein>
<dbReference type="VEuPathDB" id="FungiDB:P175DRAFT_0561303"/>
<evidence type="ECO:0000313" key="3">
    <source>
        <dbReference type="Proteomes" id="UP000244073"/>
    </source>
</evidence>
<comment type="caution">
    <text evidence="2">The sequence shown here is derived from an EMBL/GenBank/DDBJ whole genome shotgun (WGS) entry which is preliminary data.</text>
</comment>